<dbReference type="OrthoDB" id="5358347at2"/>
<gene>
    <name evidence="5" type="primary">yhjH</name>
    <name evidence="6" type="ORF">ADS79_14905</name>
    <name evidence="5" type="ORF">BRE01_59950</name>
</gene>
<dbReference type="Gene3D" id="1.10.10.10">
    <property type="entry name" value="Winged helix-like DNA-binding domain superfamily/Winged helix DNA-binding domain"/>
    <property type="match status" value="1"/>
</dbReference>
<dbReference type="InterPro" id="IPR036388">
    <property type="entry name" value="WH-like_DNA-bd_sf"/>
</dbReference>
<dbReference type="PROSITE" id="PS50995">
    <property type="entry name" value="HTH_MARR_2"/>
    <property type="match status" value="1"/>
</dbReference>
<reference evidence="7" key="1">
    <citation type="submission" date="2015-07" db="EMBL/GenBank/DDBJ databases">
        <title>Genome sequencing project for genomic taxonomy and phylogenomics of Bacillus-like bacteria.</title>
        <authorList>
            <person name="Liu B."/>
            <person name="Wang J."/>
            <person name="Zhu Y."/>
            <person name="Liu G."/>
            <person name="Chen Q."/>
            <person name="Chen Z."/>
            <person name="Lan J."/>
            <person name="Che J."/>
            <person name="Ge C."/>
            <person name="Shi H."/>
            <person name="Pan Z."/>
            <person name="Liu X."/>
        </authorList>
    </citation>
    <scope>NUCLEOTIDE SEQUENCE [LARGE SCALE GENOMIC DNA]</scope>
    <source>
        <strain evidence="7">DSM 9887</strain>
    </source>
</reference>
<evidence type="ECO:0000256" key="3">
    <source>
        <dbReference type="ARBA" id="ARBA00023163"/>
    </source>
</evidence>
<keyword evidence="1" id="KW-0805">Transcription regulation</keyword>
<organism evidence="6 7">
    <name type="scientific">Brevibacillus reuszeri</name>
    <dbReference type="NCBI Taxonomy" id="54915"/>
    <lineage>
        <taxon>Bacteria</taxon>
        <taxon>Bacillati</taxon>
        <taxon>Bacillota</taxon>
        <taxon>Bacilli</taxon>
        <taxon>Bacillales</taxon>
        <taxon>Paenibacillaceae</taxon>
        <taxon>Brevibacillus</taxon>
    </lineage>
</organism>
<sequence length="165" mass="19598">MDLKTKVWSQWITMLHKQEERSRHRESILLSQIKKSLPEYNHVGEISITELHVIQAIGNSMSMNVTSIAQQIGVTKSAISKITARLIKKELIERYQLEDNQKEVFFRLTRGGETVYRYHEHYHYRLEQHMNKFLERYSEKELAFLAEVMIAATDEMSKNWVDELE</sequence>
<dbReference type="PANTHER" id="PTHR35790">
    <property type="entry name" value="HTH-TYPE TRANSCRIPTIONAL REGULATOR PCHR"/>
    <property type="match status" value="1"/>
</dbReference>
<keyword evidence="8" id="KW-1185">Reference proteome</keyword>
<dbReference type="GO" id="GO:0003700">
    <property type="term" value="F:DNA-binding transcription factor activity"/>
    <property type="evidence" value="ECO:0007669"/>
    <property type="project" value="InterPro"/>
</dbReference>
<reference evidence="6" key="2">
    <citation type="submission" date="2015-07" db="EMBL/GenBank/DDBJ databases">
        <title>MeaNS - Measles Nucleotide Surveillance Program.</title>
        <authorList>
            <person name="Tran T."/>
            <person name="Druce J."/>
        </authorList>
    </citation>
    <scope>NUCLEOTIDE SEQUENCE</scope>
    <source>
        <strain evidence="6">DSM 9887</strain>
    </source>
</reference>
<dbReference type="EMBL" id="BJON01000028">
    <property type="protein sequence ID" value="GED72293.1"/>
    <property type="molecule type" value="Genomic_DNA"/>
</dbReference>
<dbReference type="PANTHER" id="PTHR35790:SF4">
    <property type="entry name" value="HTH-TYPE TRANSCRIPTIONAL REGULATOR PCHR"/>
    <property type="match status" value="1"/>
</dbReference>
<comment type="caution">
    <text evidence="6">The sequence shown here is derived from an EMBL/GenBank/DDBJ whole genome shotgun (WGS) entry which is preliminary data.</text>
</comment>
<dbReference type="PATRIC" id="fig|54915.3.peg.1977"/>
<protein>
    <submittedName>
        <fullName evidence="5 6">Transcriptional regulator</fullName>
    </submittedName>
</protein>
<dbReference type="AlphaFoldDB" id="A0A0K9YND5"/>
<dbReference type="InterPro" id="IPR000835">
    <property type="entry name" value="HTH_MarR-typ"/>
</dbReference>
<evidence type="ECO:0000313" key="7">
    <source>
        <dbReference type="Proteomes" id="UP000036834"/>
    </source>
</evidence>
<accession>A0A0K9YND5</accession>
<evidence type="ECO:0000259" key="4">
    <source>
        <dbReference type="PROSITE" id="PS50995"/>
    </source>
</evidence>
<dbReference type="RefSeq" id="WP_049739223.1">
    <property type="nucleotide sequence ID" value="NZ_BJON01000028.1"/>
</dbReference>
<name>A0A0K9YND5_9BACL</name>
<keyword evidence="2" id="KW-0238">DNA-binding</keyword>
<dbReference type="SMART" id="SM00347">
    <property type="entry name" value="HTH_MARR"/>
    <property type="match status" value="1"/>
</dbReference>
<keyword evidence="3" id="KW-0804">Transcription</keyword>
<dbReference type="InterPro" id="IPR052067">
    <property type="entry name" value="Metal_resp_HTH_trans_reg"/>
</dbReference>
<dbReference type="Proteomes" id="UP000036834">
    <property type="component" value="Unassembled WGS sequence"/>
</dbReference>
<evidence type="ECO:0000313" key="6">
    <source>
        <dbReference type="EMBL" id="KNB70253.1"/>
    </source>
</evidence>
<reference evidence="5 8" key="3">
    <citation type="submission" date="2019-06" db="EMBL/GenBank/DDBJ databases">
        <title>Whole genome shotgun sequence of Brevibacillus reuszeri NBRC 15719.</title>
        <authorList>
            <person name="Hosoyama A."/>
            <person name="Uohara A."/>
            <person name="Ohji S."/>
            <person name="Ichikawa N."/>
        </authorList>
    </citation>
    <scope>NUCLEOTIDE SEQUENCE [LARGE SCALE GENOMIC DNA]</scope>
    <source>
        <strain evidence="5 8">NBRC 15719</strain>
    </source>
</reference>
<evidence type="ECO:0000256" key="2">
    <source>
        <dbReference type="ARBA" id="ARBA00023125"/>
    </source>
</evidence>
<evidence type="ECO:0000313" key="5">
    <source>
        <dbReference type="EMBL" id="GED72293.1"/>
    </source>
</evidence>
<dbReference type="EMBL" id="LGIQ01000009">
    <property type="protein sequence ID" value="KNB70253.1"/>
    <property type="molecule type" value="Genomic_DNA"/>
</dbReference>
<proteinExistence type="predicted"/>
<evidence type="ECO:0000313" key="8">
    <source>
        <dbReference type="Proteomes" id="UP000319578"/>
    </source>
</evidence>
<dbReference type="SUPFAM" id="SSF46785">
    <property type="entry name" value="Winged helix' DNA-binding domain"/>
    <property type="match status" value="1"/>
</dbReference>
<dbReference type="PROSITE" id="PS01117">
    <property type="entry name" value="HTH_MARR_1"/>
    <property type="match status" value="1"/>
</dbReference>
<dbReference type="InterPro" id="IPR036390">
    <property type="entry name" value="WH_DNA-bd_sf"/>
</dbReference>
<dbReference type="GO" id="GO:0003677">
    <property type="term" value="F:DNA binding"/>
    <property type="evidence" value="ECO:0007669"/>
    <property type="project" value="UniProtKB-KW"/>
</dbReference>
<dbReference type="InterPro" id="IPR023187">
    <property type="entry name" value="Tscrpt_reg_MarR-type_CS"/>
</dbReference>
<dbReference type="STRING" id="54915.ADS79_14905"/>
<dbReference type="Proteomes" id="UP000319578">
    <property type="component" value="Unassembled WGS sequence"/>
</dbReference>
<evidence type="ECO:0000256" key="1">
    <source>
        <dbReference type="ARBA" id="ARBA00023015"/>
    </source>
</evidence>
<dbReference type="Pfam" id="PF01047">
    <property type="entry name" value="MarR"/>
    <property type="match status" value="1"/>
</dbReference>
<feature type="domain" description="HTH marR-type" evidence="4">
    <location>
        <begin position="23"/>
        <end position="154"/>
    </location>
</feature>